<feature type="region of interest" description="Disordered" evidence="1">
    <location>
        <begin position="105"/>
        <end position="137"/>
    </location>
</feature>
<keyword evidence="2" id="KW-0732">Signal</keyword>
<evidence type="ECO:0000256" key="1">
    <source>
        <dbReference type="SAM" id="MobiDB-lite"/>
    </source>
</evidence>
<dbReference type="RefSeq" id="WP_211864567.1">
    <property type="nucleotide sequence ID" value="NZ_JAAEDM010000118.1"/>
</dbReference>
<protein>
    <submittedName>
        <fullName evidence="3">Uncharacterized protein</fullName>
    </submittedName>
</protein>
<name>A0A9X9X413_9PROT</name>
<proteinExistence type="predicted"/>
<reference evidence="3" key="2">
    <citation type="journal article" date="2021" name="Syst. Appl. Microbiol.">
        <title>Roseomonas hellenica sp. nov., isolated from roots of wild-growing Alkanna tinctoria.</title>
        <authorList>
            <person name="Rat A."/>
            <person name="Naranjo H.D."/>
            <person name="Lebbe L."/>
            <person name="Cnockaert M."/>
            <person name="Krigas N."/>
            <person name="Grigoriadou K."/>
            <person name="Maloupa E."/>
            <person name="Willems A."/>
        </authorList>
    </citation>
    <scope>NUCLEOTIDE SEQUENCE</scope>
    <source>
        <strain evidence="3">LMG 31231</strain>
    </source>
</reference>
<comment type="caution">
    <text evidence="3">The sequence shown here is derived from an EMBL/GenBank/DDBJ whole genome shotgun (WGS) entry which is preliminary data.</text>
</comment>
<dbReference type="Proteomes" id="UP001138751">
    <property type="component" value="Unassembled WGS sequence"/>
</dbReference>
<sequence length="137" mass="14626">MPSVRVPHAVLALLLSAPPALAQTEPFRVVNRTQLAATALHAVPSGQQAWGANLLNQGPLRPGAYFALRPPERAGCRFDLRLVLENGQEVLRREADICAERTVEMAPGPAAPPTPAAPMPQVGGGDRLLPEIHRAPR</sequence>
<organism evidence="3 4">
    <name type="scientific">Neoroseomonas soli</name>
    <dbReference type="NCBI Taxonomy" id="1081025"/>
    <lineage>
        <taxon>Bacteria</taxon>
        <taxon>Pseudomonadati</taxon>
        <taxon>Pseudomonadota</taxon>
        <taxon>Alphaproteobacteria</taxon>
        <taxon>Acetobacterales</taxon>
        <taxon>Acetobacteraceae</taxon>
        <taxon>Neoroseomonas</taxon>
    </lineage>
</organism>
<accession>A0A9X9X413</accession>
<evidence type="ECO:0000256" key="2">
    <source>
        <dbReference type="SAM" id="SignalP"/>
    </source>
</evidence>
<feature type="compositionally biased region" description="Basic and acidic residues" evidence="1">
    <location>
        <begin position="128"/>
        <end position="137"/>
    </location>
</feature>
<feature type="compositionally biased region" description="Pro residues" evidence="1">
    <location>
        <begin position="109"/>
        <end position="118"/>
    </location>
</feature>
<reference evidence="3" key="1">
    <citation type="submission" date="2020-01" db="EMBL/GenBank/DDBJ databases">
        <authorList>
            <person name="Rat A."/>
        </authorList>
    </citation>
    <scope>NUCLEOTIDE SEQUENCE</scope>
    <source>
        <strain evidence="3">LMG 31231</strain>
    </source>
</reference>
<dbReference type="EMBL" id="JAAEDM010000118">
    <property type="protein sequence ID" value="MBR0674142.1"/>
    <property type="molecule type" value="Genomic_DNA"/>
</dbReference>
<keyword evidence="4" id="KW-1185">Reference proteome</keyword>
<feature type="signal peptide" evidence="2">
    <location>
        <begin position="1"/>
        <end position="22"/>
    </location>
</feature>
<evidence type="ECO:0000313" key="3">
    <source>
        <dbReference type="EMBL" id="MBR0674142.1"/>
    </source>
</evidence>
<dbReference type="AlphaFoldDB" id="A0A9X9X413"/>
<gene>
    <name evidence="3" type="ORF">GXW76_23425</name>
</gene>
<feature type="chain" id="PRO_5040831399" evidence="2">
    <location>
        <begin position="23"/>
        <end position="137"/>
    </location>
</feature>
<evidence type="ECO:0000313" key="4">
    <source>
        <dbReference type="Proteomes" id="UP001138751"/>
    </source>
</evidence>